<evidence type="ECO:0000313" key="2">
    <source>
        <dbReference type="EMBL" id="KEH15161.1"/>
    </source>
</evidence>
<keyword evidence="1 2" id="KW-0812">Transmembrane</keyword>
<dbReference type="HOGENOM" id="CLU_1930705_0_0_1"/>
<dbReference type="AlphaFoldDB" id="A0A072TD29"/>
<gene>
    <name evidence="2" type="ORF">MTR_1987s0010</name>
</gene>
<keyword evidence="1" id="KW-0472">Membrane</keyword>
<keyword evidence="4" id="KW-1185">Reference proteome</keyword>
<dbReference type="Proteomes" id="UP000002051">
    <property type="component" value="Unassembled WGS sequence"/>
</dbReference>
<dbReference type="EMBL" id="KL404711">
    <property type="protein sequence ID" value="KEH15161.1"/>
    <property type="molecule type" value="Genomic_DNA"/>
</dbReference>
<sequence>MSTTPKGKVKKPDAWDKAGEYKDYKRTQPSGKPLTRLMKPNQNVKSITSVVVILLSLPAHLDYSSKERKERTRSHCTERKASLYQKGRAYRLQKGWLYPRVVILPYFVLAAIVAVVPFGIVSEVPGFLILL</sequence>
<accession>A0A072TD29</accession>
<protein>
    <submittedName>
        <fullName evidence="2">Transmembrane protein, putative</fullName>
    </submittedName>
</protein>
<evidence type="ECO:0000313" key="3">
    <source>
        <dbReference type="EnsemblPlants" id="KEH15161"/>
    </source>
</evidence>
<reference evidence="3" key="3">
    <citation type="submission" date="2015-06" db="UniProtKB">
        <authorList>
            <consortium name="EnsemblPlants"/>
        </authorList>
    </citation>
    <scope>IDENTIFICATION</scope>
    <source>
        <strain evidence="3">cv. Jemalong A17</strain>
    </source>
</reference>
<dbReference type="EnsemblPlants" id="KEH15161">
    <property type="protein sequence ID" value="KEH15161"/>
    <property type="gene ID" value="MTR_1987s0010"/>
</dbReference>
<reference evidence="2 4" key="1">
    <citation type="journal article" date="2011" name="Nature">
        <title>The Medicago genome provides insight into the evolution of rhizobial symbioses.</title>
        <authorList>
            <person name="Young N.D."/>
            <person name="Debelle F."/>
            <person name="Oldroyd G.E."/>
            <person name="Geurts R."/>
            <person name="Cannon S.B."/>
            <person name="Udvardi M.K."/>
            <person name="Benedito V.A."/>
            <person name="Mayer K.F."/>
            <person name="Gouzy J."/>
            <person name="Schoof H."/>
            <person name="Van de Peer Y."/>
            <person name="Proost S."/>
            <person name="Cook D.R."/>
            <person name="Meyers B.C."/>
            <person name="Spannagl M."/>
            <person name="Cheung F."/>
            <person name="De Mita S."/>
            <person name="Krishnakumar V."/>
            <person name="Gundlach H."/>
            <person name="Zhou S."/>
            <person name="Mudge J."/>
            <person name="Bharti A.K."/>
            <person name="Murray J.D."/>
            <person name="Naoumkina M.A."/>
            <person name="Rosen B."/>
            <person name="Silverstein K.A."/>
            <person name="Tang H."/>
            <person name="Rombauts S."/>
            <person name="Zhao P.X."/>
            <person name="Zhou P."/>
            <person name="Barbe V."/>
            <person name="Bardou P."/>
            <person name="Bechner M."/>
            <person name="Bellec A."/>
            <person name="Berger A."/>
            <person name="Berges H."/>
            <person name="Bidwell S."/>
            <person name="Bisseling T."/>
            <person name="Choisne N."/>
            <person name="Couloux A."/>
            <person name="Denny R."/>
            <person name="Deshpande S."/>
            <person name="Dai X."/>
            <person name="Doyle J.J."/>
            <person name="Dudez A.M."/>
            <person name="Farmer A.D."/>
            <person name="Fouteau S."/>
            <person name="Franken C."/>
            <person name="Gibelin C."/>
            <person name="Gish J."/>
            <person name="Goldstein S."/>
            <person name="Gonzalez A.J."/>
            <person name="Green P.J."/>
            <person name="Hallab A."/>
            <person name="Hartog M."/>
            <person name="Hua A."/>
            <person name="Humphray S.J."/>
            <person name="Jeong D.H."/>
            <person name="Jing Y."/>
            <person name="Jocker A."/>
            <person name="Kenton S.M."/>
            <person name="Kim D.J."/>
            <person name="Klee K."/>
            <person name="Lai H."/>
            <person name="Lang C."/>
            <person name="Lin S."/>
            <person name="Macmil S.L."/>
            <person name="Magdelenat G."/>
            <person name="Matthews L."/>
            <person name="McCorrison J."/>
            <person name="Monaghan E.L."/>
            <person name="Mun J.H."/>
            <person name="Najar F.Z."/>
            <person name="Nicholson C."/>
            <person name="Noirot C."/>
            <person name="O'Bleness M."/>
            <person name="Paule C.R."/>
            <person name="Poulain J."/>
            <person name="Prion F."/>
            <person name="Qin B."/>
            <person name="Qu C."/>
            <person name="Retzel E.F."/>
            <person name="Riddle C."/>
            <person name="Sallet E."/>
            <person name="Samain S."/>
            <person name="Samson N."/>
            <person name="Sanders I."/>
            <person name="Saurat O."/>
            <person name="Scarpelli C."/>
            <person name="Schiex T."/>
            <person name="Segurens B."/>
            <person name="Severin A.J."/>
            <person name="Sherrier D.J."/>
            <person name="Shi R."/>
            <person name="Sims S."/>
            <person name="Singer S.R."/>
            <person name="Sinharoy S."/>
            <person name="Sterck L."/>
            <person name="Viollet A."/>
            <person name="Wang B.B."/>
            <person name="Wang K."/>
            <person name="Wang M."/>
            <person name="Wang X."/>
            <person name="Warfsmann J."/>
            <person name="Weissenbach J."/>
            <person name="White D.D."/>
            <person name="White J.D."/>
            <person name="Wiley G.B."/>
            <person name="Wincker P."/>
            <person name="Xing Y."/>
            <person name="Yang L."/>
            <person name="Yao Z."/>
            <person name="Ying F."/>
            <person name="Zhai J."/>
            <person name="Zhou L."/>
            <person name="Zuber A."/>
            <person name="Denarie J."/>
            <person name="Dixon R.A."/>
            <person name="May G.D."/>
            <person name="Schwartz D.C."/>
            <person name="Rogers J."/>
            <person name="Quetier F."/>
            <person name="Town C.D."/>
            <person name="Roe B.A."/>
        </authorList>
    </citation>
    <scope>NUCLEOTIDE SEQUENCE [LARGE SCALE GENOMIC DNA]</scope>
    <source>
        <strain evidence="2">A17</strain>
        <strain evidence="3 4">cv. Jemalong A17</strain>
    </source>
</reference>
<keyword evidence="1" id="KW-1133">Transmembrane helix</keyword>
<organism evidence="2 4">
    <name type="scientific">Medicago truncatula</name>
    <name type="common">Barrel medic</name>
    <name type="synonym">Medicago tribuloides</name>
    <dbReference type="NCBI Taxonomy" id="3880"/>
    <lineage>
        <taxon>Eukaryota</taxon>
        <taxon>Viridiplantae</taxon>
        <taxon>Streptophyta</taxon>
        <taxon>Embryophyta</taxon>
        <taxon>Tracheophyta</taxon>
        <taxon>Spermatophyta</taxon>
        <taxon>Magnoliopsida</taxon>
        <taxon>eudicotyledons</taxon>
        <taxon>Gunneridae</taxon>
        <taxon>Pentapetalae</taxon>
        <taxon>rosids</taxon>
        <taxon>fabids</taxon>
        <taxon>Fabales</taxon>
        <taxon>Fabaceae</taxon>
        <taxon>Papilionoideae</taxon>
        <taxon>50 kb inversion clade</taxon>
        <taxon>NPAAA clade</taxon>
        <taxon>Hologalegina</taxon>
        <taxon>IRL clade</taxon>
        <taxon>Trifolieae</taxon>
        <taxon>Medicago</taxon>
    </lineage>
</organism>
<proteinExistence type="predicted"/>
<name>A0A072TD29_MEDTR</name>
<evidence type="ECO:0000313" key="4">
    <source>
        <dbReference type="Proteomes" id="UP000002051"/>
    </source>
</evidence>
<feature type="transmembrane region" description="Helical" evidence="1">
    <location>
        <begin position="101"/>
        <end position="121"/>
    </location>
</feature>
<reference evidence="2 4" key="2">
    <citation type="journal article" date="2014" name="BMC Genomics">
        <title>An improved genome release (version Mt4.0) for the model legume Medicago truncatula.</title>
        <authorList>
            <person name="Tang H."/>
            <person name="Krishnakumar V."/>
            <person name="Bidwell S."/>
            <person name="Rosen B."/>
            <person name="Chan A."/>
            <person name="Zhou S."/>
            <person name="Gentzbittel L."/>
            <person name="Childs K.L."/>
            <person name="Yandell M."/>
            <person name="Gundlach H."/>
            <person name="Mayer K.F."/>
            <person name="Schwartz D.C."/>
            <person name="Town C.D."/>
        </authorList>
    </citation>
    <scope>GENOME REANNOTATION</scope>
    <source>
        <strain evidence="2">A17</strain>
        <strain evidence="3 4">cv. Jemalong A17</strain>
    </source>
</reference>
<evidence type="ECO:0000256" key="1">
    <source>
        <dbReference type="SAM" id="Phobius"/>
    </source>
</evidence>